<feature type="domain" description="PTS EIIC type-1" evidence="14">
    <location>
        <begin position="1"/>
        <end position="423"/>
    </location>
</feature>
<dbReference type="SUPFAM" id="SSF55604">
    <property type="entry name" value="Glucose permease domain IIB"/>
    <property type="match status" value="1"/>
</dbReference>
<evidence type="ECO:0000256" key="4">
    <source>
        <dbReference type="ARBA" id="ARBA00022597"/>
    </source>
</evidence>
<dbReference type="CDD" id="cd00212">
    <property type="entry name" value="PTS_IIB_glc"/>
    <property type="match status" value="1"/>
</dbReference>
<name>A0AAW8VWT5_LACPE</name>
<evidence type="ECO:0000256" key="5">
    <source>
        <dbReference type="ARBA" id="ARBA00022679"/>
    </source>
</evidence>
<dbReference type="EC" id="2.7.1.-" evidence="15"/>
<evidence type="ECO:0000259" key="13">
    <source>
        <dbReference type="PROSITE" id="PS51098"/>
    </source>
</evidence>
<gene>
    <name evidence="15" type="ORF">RI536_07040</name>
</gene>
<evidence type="ECO:0000256" key="10">
    <source>
        <dbReference type="ARBA" id="ARBA00023136"/>
    </source>
</evidence>
<dbReference type="PROSITE" id="PS51103">
    <property type="entry name" value="PTS_EIIC_TYPE_1"/>
    <property type="match status" value="1"/>
</dbReference>
<dbReference type="GO" id="GO:0008982">
    <property type="term" value="F:protein-N(PI)-phosphohistidine-sugar phosphotransferase activity"/>
    <property type="evidence" value="ECO:0007669"/>
    <property type="project" value="InterPro"/>
</dbReference>
<dbReference type="Pfam" id="PF00367">
    <property type="entry name" value="PTS_EIIB"/>
    <property type="match status" value="1"/>
</dbReference>
<dbReference type="GO" id="GO:0005886">
    <property type="term" value="C:plasma membrane"/>
    <property type="evidence" value="ECO:0007669"/>
    <property type="project" value="UniProtKB-SubCell"/>
</dbReference>
<dbReference type="NCBIfam" id="TIGR02005">
    <property type="entry name" value="PTS-IIBC-alpha"/>
    <property type="match status" value="1"/>
</dbReference>
<organism evidence="15 16">
    <name type="scientific">Lactiplantibacillus pentosus</name>
    <name type="common">Lactobacillus pentosus</name>
    <dbReference type="NCBI Taxonomy" id="1589"/>
    <lineage>
        <taxon>Bacteria</taxon>
        <taxon>Bacillati</taxon>
        <taxon>Bacillota</taxon>
        <taxon>Bacilli</taxon>
        <taxon>Lactobacillales</taxon>
        <taxon>Lactobacillaceae</taxon>
        <taxon>Lactiplantibacillus</taxon>
    </lineage>
</organism>
<keyword evidence="7 12" id="KW-0812">Transmembrane</keyword>
<dbReference type="PROSITE" id="PS01035">
    <property type="entry name" value="PTS_EIIB_TYPE_1_CYS"/>
    <property type="match status" value="1"/>
</dbReference>
<dbReference type="InterPro" id="IPR036878">
    <property type="entry name" value="Glu_permease_IIB"/>
</dbReference>
<feature type="active site" description="Phosphocysteine intermediate; for EIIB activity" evidence="11">
    <location>
        <position position="480"/>
    </location>
</feature>
<dbReference type="InterPro" id="IPR010975">
    <property type="entry name" value="PTS_IIBC_a_glc"/>
</dbReference>
<feature type="transmembrane region" description="Helical" evidence="12">
    <location>
        <begin position="386"/>
        <end position="411"/>
    </location>
</feature>
<comment type="subcellular location">
    <subcellularLocation>
        <location evidence="1">Cell membrane</location>
        <topology evidence="1">Multi-pass membrane protein</topology>
    </subcellularLocation>
</comment>
<feature type="transmembrane region" description="Helical" evidence="12">
    <location>
        <begin position="310"/>
        <end position="327"/>
    </location>
</feature>
<dbReference type="AlphaFoldDB" id="A0AAW8VWT5"/>
<feature type="transmembrane region" description="Helical" evidence="12">
    <location>
        <begin position="238"/>
        <end position="259"/>
    </location>
</feature>
<feature type="transmembrane region" description="Helical" evidence="12">
    <location>
        <begin position="279"/>
        <end position="303"/>
    </location>
</feature>
<reference evidence="15" key="1">
    <citation type="submission" date="2023-08" db="EMBL/GenBank/DDBJ databases">
        <authorList>
            <person name="Page C.A."/>
            <person name="Perez-Diaz I.M."/>
        </authorList>
    </citation>
    <scope>NUCLEOTIDE SEQUENCE</scope>
    <source>
        <strain evidence="15">7.8.46</strain>
    </source>
</reference>
<evidence type="ECO:0000256" key="9">
    <source>
        <dbReference type="ARBA" id="ARBA00022989"/>
    </source>
</evidence>
<keyword evidence="4" id="KW-0762">Sugar transport</keyword>
<comment type="caution">
    <text evidence="15">The sequence shown here is derived from an EMBL/GenBank/DDBJ whole genome shotgun (WGS) entry which is preliminary data.</text>
</comment>
<evidence type="ECO:0000256" key="11">
    <source>
        <dbReference type="PROSITE-ProRule" id="PRU00421"/>
    </source>
</evidence>
<dbReference type="GO" id="GO:0016301">
    <property type="term" value="F:kinase activity"/>
    <property type="evidence" value="ECO:0007669"/>
    <property type="project" value="UniProtKB-KW"/>
</dbReference>
<dbReference type="PROSITE" id="PS51098">
    <property type="entry name" value="PTS_EIIB_TYPE_1"/>
    <property type="match status" value="1"/>
</dbReference>
<evidence type="ECO:0000256" key="3">
    <source>
        <dbReference type="ARBA" id="ARBA00022475"/>
    </source>
</evidence>
<dbReference type="PANTHER" id="PTHR30009">
    <property type="entry name" value="CYTOCHROME C-TYPE SYNTHESIS PROTEIN AND PTS TRANSMEMBRANE COMPONENT"/>
    <property type="match status" value="1"/>
</dbReference>
<evidence type="ECO:0000256" key="7">
    <source>
        <dbReference type="ARBA" id="ARBA00022692"/>
    </source>
</evidence>
<feature type="transmembrane region" description="Helical" evidence="12">
    <location>
        <begin position="333"/>
        <end position="349"/>
    </location>
</feature>
<evidence type="ECO:0000313" key="15">
    <source>
        <dbReference type="EMBL" id="MDT6989860.1"/>
    </source>
</evidence>
<keyword evidence="9 12" id="KW-1133">Transmembrane helix</keyword>
<feature type="transmembrane region" description="Helical" evidence="12">
    <location>
        <begin position="58"/>
        <end position="79"/>
    </location>
</feature>
<dbReference type="InterPro" id="IPR003352">
    <property type="entry name" value="PTS_EIIC"/>
</dbReference>
<keyword evidence="3" id="KW-1003">Cell membrane</keyword>
<accession>A0AAW8VWT5</accession>
<keyword evidence="8" id="KW-0418">Kinase</keyword>
<dbReference type="InterPro" id="IPR013013">
    <property type="entry name" value="PTS_EIIC_1"/>
</dbReference>
<keyword evidence="6" id="KW-0598">Phosphotransferase system</keyword>
<evidence type="ECO:0000256" key="2">
    <source>
        <dbReference type="ARBA" id="ARBA00022448"/>
    </source>
</evidence>
<evidence type="ECO:0000259" key="14">
    <source>
        <dbReference type="PROSITE" id="PS51103"/>
    </source>
</evidence>
<dbReference type="GO" id="GO:0090563">
    <property type="term" value="F:protein-phosphocysteine-sugar phosphotransferase activity"/>
    <property type="evidence" value="ECO:0007669"/>
    <property type="project" value="TreeGrafter"/>
</dbReference>
<proteinExistence type="predicted"/>
<dbReference type="Pfam" id="PF02378">
    <property type="entry name" value="PTS_EIIC"/>
    <property type="match status" value="1"/>
</dbReference>
<dbReference type="RefSeq" id="WP_120769409.1">
    <property type="nucleotide sequence ID" value="NZ_CP032654.1"/>
</dbReference>
<dbReference type="GO" id="GO:0009401">
    <property type="term" value="P:phosphoenolpyruvate-dependent sugar phosphotransferase system"/>
    <property type="evidence" value="ECO:0007669"/>
    <property type="project" value="UniProtKB-KW"/>
</dbReference>
<dbReference type="PANTHER" id="PTHR30009:SF12">
    <property type="entry name" value="PHOSPHOTRANSFERASE IIC COMPONENT GLVC"/>
    <property type="match status" value="1"/>
</dbReference>
<evidence type="ECO:0000256" key="8">
    <source>
        <dbReference type="ARBA" id="ARBA00022777"/>
    </source>
</evidence>
<evidence type="ECO:0000256" key="1">
    <source>
        <dbReference type="ARBA" id="ARBA00004651"/>
    </source>
</evidence>
<feature type="transmembrane region" description="Helical" evidence="12">
    <location>
        <begin position="134"/>
        <end position="157"/>
    </location>
</feature>
<sequence>MMQKLQRFGAAMFTPVLLFSFAGIMTAICILMTNQQIFGSLAAPTTTWYGVWSTLQAGAFTVFDIIPLLFVVGLPIGLAKKSGGRAAMEAVVIYASWNFMINAMLTHWGPLFGVKNFVKTQIVANSTNGGLTNIIGIKTLDTSIVGALVVAGITVWLHNKYFDKKLPDWLGTFQGSAYIVILGYIAMIPLALVTCMVWPKIQLGIAALQGFMKTSGVIGVWVYCFLERVLIPTGLHHFIYIPFMYGPAAVAGGLQPWWFAHLSAFAASTKPLKVLAPQMGFAMYGNEKVFGILGICLAFYATARPSKKKATAALLIPAGLTALMAGITEPVEFTFLFAAPVLWGVHAVLAATMDALMYAFGIVGEFSLGLIGFASENWIPLWQHHWSMYVLQIVIGLIFSGIYFIVFKFLIEKFNYATPGREADNETATLMTKKEYKSIKAGEKTESATANSTIDPYVERAAAYLDALGGASNIAEITSCATRLRITVNDESKVANDTVFKANKAVGVVRHGKALQVIVGLDVPQVLESIQELMSGGSAQEKKVRQTTPQVAADPISQTVALLIDSMGTNDNINGASSDGSNLRVRVKNIKLVDQESVFKGLNIGVANIQIATDIVTISIEGANKLAAQINSQVK</sequence>
<dbReference type="NCBIfam" id="TIGR00826">
    <property type="entry name" value="EIIB_glc"/>
    <property type="match status" value="1"/>
</dbReference>
<dbReference type="EMBL" id="JAVLAQ010000001">
    <property type="protein sequence ID" value="MDT6989860.1"/>
    <property type="molecule type" value="Genomic_DNA"/>
</dbReference>
<evidence type="ECO:0000256" key="6">
    <source>
        <dbReference type="ARBA" id="ARBA00022683"/>
    </source>
</evidence>
<dbReference type="InterPro" id="IPR018113">
    <property type="entry name" value="PTrfase_EIIB_Cys"/>
</dbReference>
<evidence type="ECO:0000313" key="16">
    <source>
        <dbReference type="Proteomes" id="UP001267003"/>
    </source>
</evidence>
<evidence type="ECO:0000256" key="12">
    <source>
        <dbReference type="SAM" id="Phobius"/>
    </source>
</evidence>
<dbReference type="Proteomes" id="UP001267003">
    <property type="component" value="Unassembled WGS sequence"/>
</dbReference>
<keyword evidence="10 12" id="KW-0472">Membrane</keyword>
<feature type="transmembrane region" description="Helical" evidence="12">
    <location>
        <begin position="356"/>
        <end position="374"/>
    </location>
</feature>
<keyword evidence="5 15" id="KW-0808">Transferase</keyword>
<dbReference type="Gene3D" id="3.30.1360.60">
    <property type="entry name" value="Glucose permease domain IIB"/>
    <property type="match status" value="1"/>
</dbReference>
<feature type="transmembrane region" description="Helical" evidence="12">
    <location>
        <begin position="177"/>
        <end position="199"/>
    </location>
</feature>
<feature type="transmembrane region" description="Helical" evidence="12">
    <location>
        <begin position="91"/>
        <end position="114"/>
    </location>
</feature>
<keyword evidence="2" id="KW-0813">Transport</keyword>
<feature type="domain" description="PTS EIIB type-1" evidence="13">
    <location>
        <begin position="458"/>
        <end position="540"/>
    </location>
</feature>
<dbReference type="InterPro" id="IPR050429">
    <property type="entry name" value="PTS_Glucose_EIICBA"/>
</dbReference>
<dbReference type="InterPro" id="IPR001996">
    <property type="entry name" value="PTS_IIB_1"/>
</dbReference>
<protein>
    <submittedName>
        <fullName evidence="15">Alpha-glucoside-specific PTS transporter subunit IIBC</fullName>
        <ecNumber evidence="15">2.7.1.-</ecNumber>
    </submittedName>
</protein>
<feature type="transmembrane region" description="Helical" evidence="12">
    <location>
        <begin position="205"/>
        <end position="226"/>
    </location>
</feature>